<dbReference type="SFLD" id="SFLDS00005">
    <property type="entry name" value="Isoprenoid_Synthase_Type_I"/>
    <property type="match status" value="1"/>
</dbReference>
<dbReference type="NCBIfam" id="TIGR03464">
    <property type="entry name" value="HpnC"/>
    <property type="match status" value="1"/>
</dbReference>
<dbReference type="AlphaFoldDB" id="A0A5C8P0Q2"/>
<dbReference type="RefSeq" id="WP_147703438.1">
    <property type="nucleotide sequence ID" value="NZ_VDUY01000002.1"/>
</dbReference>
<dbReference type="Proteomes" id="UP000321548">
    <property type="component" value="Unassembled WGS sequence"/>
</dbReference>
<evidence type="ECO:0000313" key="1">
    <source>
        <dbReference type="EMBL" id="TXL67189.1"/>
    </source>
</evidence>
<gene>
    <name evidence="1" type="primary">hpnC</name>
    <name evidence="1" type="ORF">FHP08_06145</name>
</gene>
<keyword evidence="1" id="KW-0808">Transferase</keyword>
<dbReference type="OrthoDB" id="9807580at2"/>
<accession>A0A5C8P0Q2</accession>
<dbReference type="InterPro" id="IPR017827">
    <property type="entry name" value="HSQ_synthase_HpnC"/>
</dbReference>
<dbReference type="EC" id="2.5.1.21" evidence="1"/>
<dbReference type="InterPro" id="IPR002060">
    <property type="entry name" value="Squ/phyt_synthse"/>
</dbReference>
<dbReference type="SFLD" id="SFLDG01212">
    <property type="entry name" value="Phytoene_synthase_like"/>
    <property type="match status" value="1"/>
</dbReference>
<protein>
    <submittedName>
        <fullName evidence="1">Squalene synthase HpnC</fullName>
        <ecNumber evidence="1">2.5.1.21</ecNumber>
    </submittedName>
</protein>
<dbReference type="EMBL" id="VDUY01000002">
    <property type="protein sequence ID" value="TXL67189.1"/>
    <property type="molecule type" value="Genomic_DNA"/>
</dbReference>
<proteinExistence type="predicted"/>
<dbReference type="Gene3D" id="1.10.600.10">
    <property type="entry name" value="Farnesyl Diphosphate Synthase"/>
    <property type="match status" value="1"/>
</dbReference>
<dbReference type="InterPro" id="IPR008949">
    <property type="entry name" value="Isoprenoid_synthase_dom_sf"/>
</dbReference>
<dbReference type="CDD" id="cd00683">
    <property type="entry name" value="Trans_IPPS_HH"/>
    <property type="match status" value="1"/>
</dbReference>
<dbReference type="InterPro" id="IPR033904">
    <property type="entry name" value="Trans_IPPS_HH"/>
</dbReference>
<dbReference type="SUPFAM" id="SSF48576">
    <property type="entry name" value="Terpenoid synthases"/>
    <property type="match status" value="1"/>
</dbReference>
<name>A0A5C8P0Q2_9BURK</name>
<sequence>MPSPAADAPASPISSVDHYENFPVASLLVPARLRPAIAAIYRFARHADDVADEGDAPPAQRIAELDALAAALRSPAPAIPVVAALRPHQLAHRLPAEPFEALLSAFRQDVSTIRYPDFASLQDYCRRSADPVGELVLRLFDAWRDDTRAPSSQICTALQLVNFLQDTAIDWQRGRLYLPLDELAAAGLGEADIAAASADGQASPALRAFLGDQTLRARRLLESGASLVPRVPRRLGWELRAIIAGGLRILDRLAADGHDPFAARPALGWRDAPALVRLWWRTDR</sequence>
<dbReference type="GO" id="GO:0016114">
    <property type="term" value="P:terpenoid biosynthetic process"/>
    <property type="evidence" value="ECO:0007669"/>
    <property type="project" value="UniProtKB-ARBA"/>
</dbReference>
<comment type="caution">
    <text evidence="1">The sequence shown here is derived from an EMBL/GenBank/DDBJ whole genome shotgun (WGS) entry which is preliminary data.</text>
</comment>
<dbReference type="SFLD" id="SFLDG01018">
    <property type="entry name" value="Squalene/Phytoene_Synthase_Lik"/>
    <property type="match status" value="1"/>
</dbReference>
<keyword evidence="2" id="KW-1185">Reference proteome</keyword>
<evidence type="ECO:0000313" key="2">
    <source>
        <dbReference type="Proteomes" id="UP000321548"/>
    </source>
</evidence>
<dbReference type="GO" id="GO:0004311">
    <property type="term" value="F:geranylgeranyl diphosphate synthase activity"/>
    <property type="evidence" value="ECO:0007669"/>
    <property type="project" value="InterPro"/>
</dbReference>
<dbReference type="GO" id="GO:0051996">
    <property type="term" value="F:squalene synthase [NAD(P)H] activity"/>
    <property type="evidence" value="ECO:0007669"/>
    <property type="project" value="UniProtKB-EC"/>
</dbReference>
<dbReference type="Pfam" id="PF00494">
    <property type="entry name" value="SQS_PSY"/>
    <property type="match status" value="1"/>
</dbReference>
<dbReference type="InterPro" id="IPR044843">
    <property type="entry name" value="Trans_IPPS_bact-type"/>
</dbReference>
<reference evidence="1 2" key="1">
    <citation type="submission" date="2019-06" db="EMBL/GenBank/DDBJ databases">
        <title>Quisquiliibacterium sp. nov., isolated from a maize field.</title>
        <authorList>
            <person name="Lin S.-Y."/>
            <person name="Tsai C.-F."/>
            <person name="Young C.-C."/>
        </authorList>
    </citation>
    <scope>NUCLEOTIDE SEQUENCE [LARGE SCALE GENOMIC DNA]</scope>
    <source>
        <strain evidence="1 2">CC-CFT501</strain>
    </source>
</reference>
<organism evidence="1 2">
    <name type="scientific">Zeimonas arvi</name>
    <dbReference type="NCBI Taxonomy" id="2498847"/>
    <lineage>
        <taxon>Bacteria</taxon>
        <taxon>Pseudomonadati</taxon>
        <taxon>Pseudomonadota</taxon>
        <taxon>Betaproteobacteria</taxon>
        <taxon>Burkholderiales</taxon>
        <taxon>Burkholderiaceae</taxon>
        <taxon>Zeimonas</taxon>
    </lineage>
</organism>
<dbReference type="PANTHER" id="PTHR31480">
    <property type="entry name" value="BIFUNCTIONAL LYCOPENE CYCLASE/PHYTOENE SYNTHASE"/>
    <property type="match status" value="1"/>
</dbReference>